<evidence type="ECO:0000313" key="2">
    <source>
        <dbReference type="Proteomes" id="UP000634136"/>
    </source>
</evidence>
<sequence length="36" mass="4338">MAWEQRGSCFNIFQMRNRGQISKTFTNYEAKDLTHK</sequence>
<keyword evidence="2" id="KW-1185">Reference proteome</keyword>
<proteinExistence type="predicted"/>
<organism evidence="1 2">
    <name type="scientific">Senna tora</name>
    <dbReference type="NCBI Taxonomy" id="362788"/>
    <lineage>
        <taxon>Eukaryota</taxon>
        <taxon>Viridiplantae</taxon>
        <taxon>Streptophyta</taxon>
        <taxon>Embryophyta</taxon>
        <taxon>Tracheophyta</taxon>
        <taxon>Spermatophyta</taxon>
        <taxon>Magnoliopsida</taxon>
        <taxon>eudicotyledons</taxon>
        <taxon>Gunneridae</taxon>
        <taxon>Pentapetalae</taxon>
        <taxon>rosids</taxon>
        <taxon>fabids</taxon>
        <taxon>Fabales</taxon>
        <taxon>Fabaceae</taxon>
        <taxon>Caesalpinioideae</taxon>
        <taxon>Cassia clade</taxon>
        <taxon>Senna</taxon>
    </lineage>
</organism>
<comment type="caution">
    <text evidence="1">The sequence shown here is derived from an EMBL/GenBank/DDBJ whole genome shotgun (WGS) entry which is preliminary data.</text>
</comment>
<reference evidence="1" key="1">
    <citation type="submission" date="2020-09" db="EMBL/GenBank/DDBJ databases">
        <title>Genome-Enabled Discovery of Anthraquinone Biosynthesis in Senna tora.</title>
        <authorList>
            <person name="Kang S.-H."/>
            <person name="Pandey R.P."/>
            <person name="Lee C.-M."/>
            <person name="Sim J.-S."/>
            <person name="Jeong J.-T."/>
            <person name="Choi B.-S."/>
            <person name="Jung M."/>
            <person name="Ginzburg D."/>
            <person name="Zhao K."/>
            <person name="Won S.Y."/>
            <person name="Oh T.-J."/>
            <person name="Yu Y."/>
            <person name="Kim N.-H."/>
            <person name="Lee O.R."/>
            <person name="Lee T.-H."/>
            <person name="Bashyal P."/>
            <person name="Kim T.-S."/>
            <person name="Lee W.-H."/>
            <person name="Kawkins C."/>
            <person name="Kim C.-K."/>
            <person name="Kim J.S."/>
            <person name="Ahn B.O."/>
            <person name="Rhee S.Y."/>
            <person name="Sohng J.K."/>
        </authorList>
    </citation>
    <scope>NUCLEOTIDE SEQUENCE</scope>
    <source>
        <tissue evidence="1">Leaf</tissue>
    </source>
</reference>
<gene>
    <name evidence="1" type="ORF">G2W53_044989</name>
</gene>
<accession>A0A834VXJ3</accession>
<evidence type="ECO:0000313" key="1">
    <source>
        <dbReference type="EMBL" id="KAF7800572.1"/>
    </source>
</evidence>
<name>A0A834VXJ3_9FABA</name>
<dbReference type="Proteomes" id="UP000634136">
    <property type="component" value="Unassembled WGS sequence"/>
</dbReference>
<dbReference type="AlphaFoldDB" id="A0A834VXJ3"/>
<dbReference type="EMBL" id="JAAIUW010000320">
    <property type="protein sequence ID" value="KAF7800572.1"/>
    <property type="molecule type" value="Genomic_DNA"/>
</dbReference>
<protein>
    <submittedName>
        <fullName evidence="1">Uncharacterized protein</fullName>
    </submittedName>
</protein>